<feature type="region of interest" description="Disordered" evidence="1">
    <location>
        <begin position="78"/>
        <end position="97"/>
    </location>
</feature>
<proteinExistence type="predicted"/>
<sequence length="97" mass="11038">MNAPRIRIGSWFRTVNGDQFEVVAHDLEEGVVEVQFYDGTVEEYDLEDLKELQIVPTAPPEDWAGSYDLSKDDYGVDLDHPAGDTHYNPLDHLEDTD</sequence>
<evidence type="ECO:0000313" key="2">
    <source>
        <dbReference type="EMBL" id="ODB95800.1"/>
    </source>
</evidence>
<evidence type="ECO:0000256" key="1">
    <source>
        <dbReference type="SAM" id="MobiDB-lite"/>
    </source>
</evidence>
<protein>
    <submittedName>
        <fullName evidence="2">Uncharacterized protein</fullName>
    </submittedName>
</protein>
<comment type="caution">
    <text evidence="2">The sequence shown here is derived from an EMBL/GenBank/DDBJ whole genome shotgun (WGS) entry which is preliminary data.</text>
</comment>
<accession>A0A1E2UM46</accession>
<organism evidence="2 3">
    <name type="scientific">Candidatus Thiodiazotropha endoloripes</name>
    <dbReference type="NCBI Taxonomy" id="1818881"/>
    <lineage>
        <taxon>Bacteria</taxon>
        <taxon>Pseudomonadati</taxon>
        <taxon>Pseudomonadota</taxon>
        <taxon>Gammaproteobacteria</taxon>
        <taxon>Chromatiales</taxon>
        <taxon>Sedimenticolaceae</taxon>
        <taxon>Candidatus Thiodiazotropha</taxon>
    </lineage>
</organism>
<gene>
    <name evidence="2" type="ORF">A3196_02955</name>
</gene>
<dbReference type="Proteomes" id="UP000094849">
    <property type="component" value="Unassembled WGS sequence"/>
</dbReference>
<dbReference type="AlphaFoldDB" id="A0A1E2UM46"/>
<evidence type="ECO:0000313" key="3">
    <source>
        <dbReference type="Proteomes" id="UP000094849"/>
    </source>
</evidence>
<keyword evidence="3" id="KW-1185">Reference proteome</keyword>
<dbReference type="Pfam" id="PF20549">
    <property type="entry name" value="DUF6763"/>
    <property type="match status" value="1"/>
</dbReference>
<dbReference type="STRING" id="1818881.A3196_02955"/>
<dbReference type="InterPro" id="IPR046651">
    <property type="entry name" value="DUF6763"/>
</dbReference>
<name>A0A1E2UM46_9GAMM</name>
<reference evidence="2 3" key="1">
    <citation type="submission" date="2016-03" db="EMBL/GenBank/DDBJ databases">
        <title>Chemosynthetic sulphur-oxidizing symbionts of marine invertebrate animals are capable of nitrogen fixation.</title>
        <authorList>
            <person name="Petersen J.M."/>
            <person name="Kemper A."/>
            <person name="Gruber-Vodicka H."/>
            <person name="Cardini U."/>
            <person name="Geest Mvander."/>
            <person name="Kleiner M."/>
            <person name="Bulgheresi S."/>
            <person name="Fussmann M."/>
            <person name="Herbold C."/>
            <person name="Seah B.K.B."/>
            <person name="Antony C.Paul."/>
            <person name="Liu D."/>
            <person name="Belitz A."/>
            <person name="Weber M."/>
        </authorList>
    </citation>
    <scope>NUCLEOTIDE SEQUENCE [LARGE SCALE GENOMIC DNA]</scope>
    <source>
        <strain evidence="2">G_D</strain>
    </source>
</reference>
<dbReference type="EMBL" id="LVJZ01000003">
    <property type="protein sequence ID" value="ODB95800.1"/>
    <property type="molecule type" value="Genomic_DNA"/>
</dbReference>
<dbReference type="OrthoDB" id="7062948at2"/>
<dbReference type="RefSeq" id="WP_069003473.1">
    <property type="nucleotide sequence ID" value="NZ_LVJW01000006.1"/>
</dbReference>